<dbReference type="EMBL" id="BEYU01000019">
    <property type="protein sequence ID" value="GBG26163.1"/>
    <property type="molecule type" value="Genomic_DNA"/>
</dbReference>
<evidence type="ECO:0000313" key="4">
    <source>
        <dbReference type="Proteomes" id="UP000241890"/>
    </source>
</evidence>
<proteinExistence type="predicted"/>
<comment type="caution">
    <text evidence="3">The sequence shown here is derived from an EMBL/GenBank/DDBJ whole genome shotgun (WGS) entry which is preliminary data.</text>
</comment>
<dbReference type="InParanoid" id="A0A2R5GC46"/>
<dbReference type="Gene3D" id="3.60.21.10">
    <property type="match status" value="1"/>
</dbReference>
<dbReference type="AlphaFoldDB" id="A0A2R5GC46"/>
<evidence type="ECO:0000259" key="2">
    <source>
        <dbReference type="Pfam" id="PF00149"/>
    </source>
</evidence>
<dbReference type="CDD" id="cd00839">
    <property type="entry name" value="MPP_PAPs"/>
    <property type="match status" value="1"/>
</dbReference>
<dbReference type="PANTHER" id="PTHR45778">
    <property type="entry name" value="PURPLE ACID PHOSPHATASE-RELATED"/>
    <property type="match status" value="1"/>
</dbReference>
<accession>A0A2R5GC46</accession>
<dbReference type="SUPFAM" id="SSF56300">
    <property type="entry name" value="Metallo-dependent phosphatases"/>
    <property type="match status" value="1"/>
</dbReference>
<sequence>MALTFPGKQTYVLALQDVALHNADKTSWPRYWLISRIARHVSALGPPLLNILDELHLFARLVITFSFGMAQVNLLPIPFLDGAHRQPKEKKTRRVLDVRVSMKKSRAALPLALAALCLAALAAPTPVAAASLRVPEEVETLLLGGRGGPDGGGGATGLLDASRVPQRCRAPPTPWREALLSWKDISLYAIPRLDVLSKKVVDESNEIEIEVAWSSLSFLTKHDWVGVFACEDIKEPCSPLGKYPVQFKPQTHKHTSGTESFRVLVRPGVQGYRVAYVAPSVAPYPEVLAMSPIIVVPDALLDRPRHVRVSQVVDDPSALRFVWAVAPSLAQDPGEWQVRIFAPNGTLLAAQTPQNSFTYSREDLCEQALMPAATVGYLQPGTQLVAIVRGVFPTEEHPTYVIENRKRGVATAPRQVRGVRPPHSRTQMVVFGDMGQSMEDIDGSSQHSWDNSGHGEIGAHNTTRLVRALLDQYPDMALVNHIGDISYATGALALWDNFLHQIENVSATASYMTCIGNHEMGWAESAIPGTDSQGECGIPYATFFPFSGQPDLSARAQNEPFDQRASDIRDRPWYSFDHGLAHITMISTEHTLDPESPQYEWIENDLAAVDRTKTPWLIFMGHRPMYVSSDFQGDHDKLAFTLQAYIEPLMSKYGVDMAFWGHHHSYQRTCSHLVGGKCRDAGDGGVQHFVVGAGGYAFSPISKKADPKFVFAEDRMWGAALVDLVNATSARIDFHNSRTEDVIDSTWIHRRSFTDNDLVALL</sequence>
<dbReference type="PANTHER" id="PTHR45778:SF3">
    <property type="entry name" value="PURPLE ACID PHOSPHATASE"/>
    <property type="match status" value="1"/>
</dbReference>
<evidence type="ECO:0000256" key="1">
    <source>
        <dbReference type="ARBA" id="ARBA00023180"/>
    </source>
</evidence>
<gene>
    <name evidence="3" type="ORF">FCC1311_023832</name>
</gene>
<evidence type="ECO:0000313" key="3">
    <source>
        <dbReference type="EMBL" id="GBG26163.1"/>
    </source>
</evidence>
<name>A0A2R5GC46_9STRA</name>
<reference evidence="3 4" key="1">
    <citation type="submission" date="2017-12" db="EMBL/GenBank/DDBJ databases">
        <title>Sequencing, de novo assembly and annotation of complete genome of a new Thraustochytrid species, strain FCC1311.</title>
        <authorList>
            <person name="Sedici K."/>
            <person name="Godart F."/>
            <person name="Aiese Cigliano R."/>
            <person name="Sanseverino W."/>
            <person name="Barakat M."/>
            <person name="Ortet P."/>
            <person name="Marechal E."/>
            <person name="Cagnac O."/>
            <person name="Amato A."/>
        </authorList>
    </citation>
    <scope>NUCLEOTIDE SEQUENCE [LARGE SCALE GENOMIC DNA]</scope>
</reference>
<keyword evidence="4" id="KW-1185">Reference proteome</keyword>
<dbReference type="Pfam" id="PF00149">
    <property type="entry name" value="Metallophos"/>
    <property type="match status" value="1"/>
</dbReference>
<dbReference type="GO" id="GO:0016787">
    <property type="term" value="F:hydrolase activity"/>
    <property type="evidence" value="ECO:0007669"/>
    <property type="project" value="InterPro"/>
</dbReference>
<keyword evidence="1" id="KW-0325">Glycoprotein</keyword>
<dbReference type="OrthoDB" id="45007at2759"/>
<dbReference type="InterPro" id="IPR029052">
    <property type="entry name" value="Metallo-depent_PP-like"/>
</dbReference>
<dbReference type="Proteomes" id="UP000241890">
    <property type="component" value="Unassembled WGS sequence"/>
</dbReference>
<feature type="domain" description="Calcineurin-like phosphoesterase" evidence="2">
    <location>
        <begin position="429"/>
        <end position="666"/>
    </location>
</feature>
<dbReference type="InterPro" id="IPR004843">
    <property type="entry name" value="Calcineurin-like_PHP"/>
</dbReference>
<dbReference type="InterPro" id="IPR041792">
    <property type="entry name" value="MPP_PAP"/>
</dbReference>
<organism evidence="3 4">
    <name type="scientific">Hondaea fermentalgiana</name>
    <dbReference type="NCBI Taxonomy" id="2315210"/>
    <lineage>
        <taxon>Eukaryota</taxon>
        <taxon>Sar</taxon>
        <taxon>Stramenopiles</taxon>
        <taxon>Bigyra</taxon>
        <taxon>Labyrinthulomycetes</taxon>
        <taxon>Thraustochytrida</taxon>
        <taxon>Thraustochytriidae</taxon>
        <taxon>Hondaea</taxon>
    </lineage>
</organism>
<protein>
    <submittedName>
        <fullName evidence="3">Purple acid phosphatase</fullName>
    </submittedName>
</protein>